<dbReference type="Proteomes" id="UP000319576">
    <property type="component" value="Chromosome"/>
</dbReference>
<evidence type="ECO:0000256" key="1">
    <source>
        <dbReference type="SAM" id="MobiDB-lite"/>
    </source>
</evidence>
<dbReference type="EMBL" id="CP036273">
    <property type="protein sequence ID" value="QDU23104.1"/>
    <property type="molecule type" value="Genomic_DNA"/>
</dbReference>
<feature type="compositionally biased region" description="Basic and acidic residues" evidence="1">
    <location>
        <begin position="215"/>
        <end position="229"/>
    </location>
</feature>
<proteinExistence type="predicted"/>
<feature type="region of interest" description="Disordered" evidence="1">
    <location>
        <begin position="215"/>
        <end position="240"/>
    </location>
</feature>
<protein>
    <recommendedName>
        <fullName evidence="4">DUF1501 domain-containing protein</fullName>
    </recommendedName>
</protein>
<dbReference type="RefSeq" id="WP_145243206.1">
    <property type="nucleotide sequence ID" value="NZ_CP036273.1"/>
</dbReference>
<organism evidence="2 3">
    <name type="scientific">Urbifossiella limnaea</name>
    <dbReference type="NCBI Taxonomy" id="2528023"/>
    <lineage>
        <taxon>Bacteria</taxon>
        <taxon>Pseudomonadati</taxon>
        <taxon>Planctomycetota</taxon>
        <taxon>Planctomycetia</taxon>
        <taxon>Gemmatales</taxon>
        <taxon>Gemmataceae</taxon>
        <taxon>Urbifossiella</taxon>
    </lineage>
</organism>
<sequence>MLRVLGSHKRFCDGLTRRDLLHVGALAPLGLTLPDWSRAASEPAANGFGSAKRCILLYLWGSPSQIDTFDPKPNAPAEIRGALGSIQSCLPGVRVGEVLPKVAANLHRLTVLRSLGHQSPIHGTAFALTGVPATDLPLEGNVRDPRHWPFVGSVVDHLAARADPTAPAVPRNYWLPFPFGSKRGPSRPGPYGGFLGPAHDPVWAEFRAPGTHTVLRDSGDPNTPKKEVADPYAGVRPGDRFDLGPADDTLTLDRLHGRGSLLDQLDAGRRAMDAAPAAAAFDRHRALARAVVSSGKLRAALDVQREPTRVRDRYGMTLFGQSCLAARRILEAGGTFVTVCWDEYGLVNTGWDTHVYQTPRLKDELGPGLDAALIALLDDLEARGMLADTAVVVLSEHGRTPRVQSVAGGGRDHWARAYSAAFAGAGFARGRVVGRTDKIGGDVIEVPVSPKDVVATVCHVLGIGPDTELHDRLGRPYPAAGPGRVRPELLG</sequence>
<dbReference type="InterPro" id="IPR017850">
    <property type="entry name" value="Alkaline_phosphatase_core_sf"/>
</dbReference>
<feature type="region of interest" description="Disordered" evidence="1">
    <location>
        <begin position="471"/>
        <end position="491"/>
    </location>
</feature>
<dbReference type="OrthoDB" id="239739at2"/>
<dbReference type="KEGG" id="uli:ETAA1_50950"/>
<dbReference type="Pfam" id="PF07394">
    <property type="entry name" value="DUF1501"/>
    <property type="match status" value="1"/>
</dbReference>
<dbReference type="AlphaFoldDB" id="A0A517Y012"/>
<name>A0A517Y012_9BACT</name>
<gene>
    <name evidence="2" type="ORF">ETAA1_50950</name>
</gene>
<reference evidence="2 3" key="1">
    <citation type="submission" date="2019-02" db="EMBL/GenBank/DDBJ databases">
        <title>Deep-cultivation of Planctomycetes and their phenomic and genomic characterization uncovers novel biology.</title>
        <authorList>
            <person name="Wiegand S."/>
            <person name="Jogler M."/>
            <person name="Boedeker C."/>
            <person name="Pinto D."/>
            <person name="Vollmers J."/>
            <person name="Rivas-Marin E."/>
            <person name="Kohn T."/>
            <person name="Peeters S.H."/>
            <person name="Heuer A."/>
            <person name="Rast P."/>
            <person name="Oberbeckmann S."/>
            <person name="Bunk B."/>
            <person name="Jeske O."/>
            <person name="Meyerdierks A."/>
            <person name="Storesund J.E."/>
            <person name="Kallscheuer N."/>
            <person name="Luecker S."/>
            <person name="Lage O.M."/>
            <person name="Pohl T."/>
            <person name="Merkel B.J."/>
            <person name="Hornburger P."/>
            <person name="Mueller R.-W."/>
            <person name="Bruemmer F."/>
            <person name="Labrenz M."/>
            <person name="Spormann A.M."/>
            <person name="Op den Camp H."/>
            <person name="Overmann J."/>
            <person name="Amann R."/>
            <person name="Jetten M.S.M."/>
            <person name="Mascher T."/>
            <person name="Medema M.H."/>
            <person name="Devos D.P."/>
            <person name="Kaster A.-K."/>
            <person name="Ovreas L."/>
            <person name="Rohde M."/>
            <person name="Galperin M.Y."/>
            <person name="Jogler C."/>
        </authorList>
    </citation>
    <scope>NUCLEOTIDE SEQUENCE [LARGE SCALE GENOMIC DNA]</scope>
    <source>
        <strain evidence="2 3">ETA_A1</strain>
    </source>
</reference>
<dbReference type="PANTHER" id="PTHR43737">
    <property type="entry name" value="BLL7424 PROTEIN"/>
    <property type="match status" value="1"/>
</dbReference>
<dbReference type="InterPro" id="IPR010869">
    <property type="entry name" value="DUF1501"/>
</dbReference>
<keyword evidence="3" id="KW-1185">Reference proteome</keyword>
<dbReference type="SUPFAM" id="SSF53649">
    <property type="entry name" value="Alkaline phosphatase-like"/>
    <property type="match status" value="1"/>
</dbReference>
<evidence type="ECO:0000313" key="2">
    <source>
        <dbReference type="EMBL" id="QDU23104.1"/>
    </source>
</evidence>
<accession>A0A517Y012</accession>
<dbReference type="Gene3D" id="3.40.720.10">
    <property type="entry name" value="Alkaline Phosphatase, subunit A"/>
    <property type="match status" value="1"/>
</dbReference>
<dbReference type="PANTHER" id="PTHR43737:SF1">
    <property type="entry name" value="DUF1501 DOMAIN-CONTAINING PROTEIN"/>
    <property type="match status" value="1"/>
</dbReference>
<evidence type="ECO:0008006" key="4">
    <source>
        <dbReference type="Google" id="ProtNLM"/>
    </source>
</evidence>
<evidence type="ECO:0000313" key="3">
    <source>
        <dbReference type="Proteomes" id="UP000319576"/>
    </source>
</evidence>